<dbReference type="Proteomes" id="UP000216033">
    <property type="component" value="Unassembled WGS sequence"/>
</dbReference>
<evidence type="ECO:0000313" key="2">
    <source>
        <dbReference type="Proteomes" id="UP000216033"/>
    </source>
</evidence>
<dbReference type="EMBL" id="NDFP01000016">
    <property type="protein sequence ID" value="PAL20959.1"/>
    <property type="molecule type" value="Genomic_DNA"/>
</dbReference>
<accession>A0A270B7I5</accession>
<protein>
    <submittedName>
        <fullName evidence="1">Uncharacterized protein</fullName>
    </submittedName>
</protein>
<evidence type="ECO:0000313" key="1">
    <source>
        <dbReference type="EMBL" id="PAL20959.1"/>
    </source>
</evidence>
<organism evidence="1 2">
    <name type="scientific">Acetobacter syzygii</name>
    <dbReference type="NCBI Taxonomy" id="146476"/>
    <lineage>
        <taxon>Bacteria</taxon>
        <taxon>Pseudomonadati</taxon>
        <taxon>Pseudomonadota</taxon>
        <taxon>Alphaproteobacteria</taxon>
        <taxon>Acetobacterales</taxon>
        <taxon>Acetobacteraceae</taxon>
        <taxon>Acetobacter</taxon>
    </lineage>
</organism>
<comment type="caution">
    <text evidence="1">The sequence shown here is derived from an EMBL/GenBank/DDBJ whole genome shotgun (WGS) entry which is preliminary data.</text>
</comment>
<reference evidence="1 2" key="1">
    <citation type="submission" date="2017-04" db="EMBL/GenBank/DDBJ databases">
        <title>Kefir bacterial isolates.</title>
        <authorList>
            <person name="Kim Y."/>
            <person name="Blasche S."/>
            <person name="Patil K.R."/>
        </authorList>
    </citation>
    <scope>NUCLEOTIDE SEQUENCE [LARGE SCALE GENOMIC DNA]</scope>
    <source>
        <strain evidence="1 2">KR-2</strain>
    </source>
</reference>
<dbReference type="AlphaFoldDB" id="A0A270B7I5"/>
<keyword evidence="2" id="KW-1185">Reference proteome</keyword>
<name>A0A270B7I5_9PROT</name>
<gene>
    <name evidence="1" type="ORF">B9K05_12240</name>
</gene>
<proteinExistence type="predicted"/>
<sequence>MQTADQQLRPYGSDDRRDTIRNAEAEIAEHEASRFIITTSEKGIERDDQCRPFHGVRAIQQERERPEGADHRNATASLVLTVQQHPTQSFEIQ</sequence>